<dbReference type="InterPro" id="IPR015421">
    <property type="entry name" value="PyrdxlP-dep_Trfase_major"/>
</dbReference>
<dbReference type="PANTHER" id="PTHR30244">
    <property type="entry name" value="TRANSAMINASE"/>
    <property type="match status" value="1"/>
</dbReference>
<dbReference type="RefSeq" id="WP_265680455.1">
    <property type="nucleotide sequence ID" value="NZ_CP120863.1"/>
</dbReference>
<keyword evidence="4" id="KW-1185">Reference proteome</keyword>
<dbReference type="InterPro" id="IPR000653">
    <property type="entry name" value="DegT/StrS_aminotransferase"/>
</dbReference>
<reference evidence="3 4" key="1">
    <citation type="submission" date="2023-03" db="EMBL/GenBank/DDBJ databases">
        <title>Roseibium porphyridii sp. nov. and Roseibium rhodosorbium sp. nov. isolated from marine algae, Porphyridium cruentum and Rhodosorus marinus, respectively.</title>
        <authorList>
            <person name="Lee M.W."/>
            <person name="Choi B.J."/>
            <person name="Lee J.K."/>
            <person name="Choi D.G."/>
            <person name="Baek J.H."/>
            <person name="Bayburt H."/>
            <person name="Kim J.M."/>
            <person name="Han D.M."/>
            <person name="Kim K.H."/>
            <person name="Jeon C.O."/>
        </authorList>
    </citation>
    <scope>NUCLEOTIDE SEQUENCE [LARGE SCALE GENOMIC DNA]</scope>
    <source>
        <strain evidence="3 4">KMA01</strain>
    </source>
</reference>
<sequence length="405" mass="43396">MADFLPYGRQMIDDEDIAAVCDVLRGDFLTSGPAIAGFETALSQVFGDPHVVASANGTTALHLSMLALGVGPGDVCIVPTVTFLATANAARYVGADVVFSDVCPDTGVMRAQDLEEALQRAAGRNVKAVLPVHLGGHVAPMEQLAAIVAAVPQDQAPAIVEDACHALGSRYKTSEGEFTVGDCRHSTMANFSFHPVKTIACGEGGATSTRDPDLAKALAELRSHGMVREAGRFQNKDLGFDGDEANPWFYEMPTIGYNFRITDMQAALGASQLKKLPDFVAKRQALVSHYNERLWDCGPLIEPNAALAGSIPAQHLYAARIDFEAAGRSRRQVIATLREAGIGTQVHYIPVHTQPYYRDLYGKVELPGADQFYARTLSLPLFPGMEPGDVDRVVEALKNAVGVNS</sequence>
<dbReference type="Proteomes" id="UP001209803">
    <property type="component" value="Chromosome"/>
</dbReference>
<evidence type="ECO:0000256" key="2">
    <source>
        <dbReference type="RuleBase" id="RU004508"/>
    </source>
</evidence>
<gene>
    <name evidence="3" type="primary">pseC</name>
    <name evidence="3" type="ORF">K1718_24880</name>
</gene>
<dbReference type="InterPro" id="IPR020026">
    <property type="entry name" value="PseC"/>
</dbReference>
<organism evidence="3 4">
    <name type="scientific">Roseibium porphyridii</name>
    <dbReference type="NCBI Taxonomy" id="2866279"/>
    <lineage>
        <taxon>Bacteria</taxon>
        <taxon>Pseudomonadati</taxon>
        <taxon>Pseudomonadota</taxon>
        <taxon>Alphaproteobacteria</taxon>
        <taxon>Hyphomicrobiales</taxon>
        <taxon>Stappiaceae</taxon>
        <taxon>Roseibium</taxon>
    </lineage>
</organism>
<dbReference type="PIRSF" id="PIRSF000390">
    <property type="entry name" value="PLP_StrS"/>
    <property type="match status" value="1"/>
</dbReference>
<dbReference type="Gene3D" id="3.40.640.10">
    <property type="entry name" value="Type I PLP-dependent aspartate aminotransferase-like (Major domain)"/>
    <property type="match status" value="1"/>
</dbReference>
<dbReference type="PANTHER" id="PTHR30244:SF34">
    <property type="entry name" value="DTDP-4-AMINO-4,6-DIDEOXYGALACTOSE TRANSAMINASE"/>
    <property type="match status" value="1"/>
</dbReference>
<name>A0ABY8F1J8_9HYPH</name>
<dbReference type="CDD" id="cd00616">
    <property type="entry name" value="AHBA_syn"/>
    <property type="match status" value="1"/>
</dbReference>
<dbReference type="EC" id="2.6.1.92" evidence="3"/>
<dbReference type="SUPFAM" id="SSF53383">
    <property type="entry name" value="PLP-dependent transferases"/>
    <property type="match status" value="1"/>
</dbReference>
<evidence type="ECO:0000313" key="3">
    <source>
        <dbReference type="EMBL" id="WFE89351.1"/>
    </source>
</evidence>
<dbReference type="NCBIfam" id="TIGR03588">
    <property type="entry name" value="PseC"/>
    <property type="match status" value="1"/>
</dbReference>
<accession>A0ABY8F1J8</accession>
<keyword evidence="3" id="KW-0032">Aminotransferase</keyword>
<dbReference type="Gene3D" id="3.90.1150.10">
    <property type="entry name" value="Aspartate Aminotransferase, domain 1"/>
    <property type="match status" value="1"/>
</dbReference>
<dbReference type="InterPro" id="IPR015424">
    <property type="entry name" value="PyrdxlP-dep_Trfase"/>
</dbReference>
<protein>
    <submittedName>
        <fullName evidence="3">UDP-4-amino-4, 6-dideoxy-N-acetyl-beta-L-altrosamine transaminase</fullName>
        <ecNumber evidence="3">2.6.1.92</ecNumber>
    </submittedName>
</protein>
<proteinExistence type="inferred from homology"/>
<keyword evidence="3" id="KW-0808">Transferase</keyword>
<dbReference type="EMBL" id="CP120863">
    <property type="protein sequence ID" value="WFE89351.1"/>
    <property type="molecule type" value="Genomic_DNA"/>
</dbReference>
<evidence type="ECO:0000313" key="4">
    <source>
        <dbReference type="Proteomes" id="UP001209803"/>
    </source>
</evidence>
<comment type="similarity">
    <text evidence="1 2">Belongs to the DegT/DnrJ/EryC1 family.</text>
</comment>
<dbReference type="InterPro" id="IPR015422">
    <property type="entry name" value="PyrdxlP-dep_Trfase_small"/>
</dbReference>
<dbReference type="Pfam" id="PF01041">
    <property type="entry name" value="DegT_DnrJ_EryC1"/>
    <property type="match status" value="1"/>
</dbReference>
<keyword evidence="2" id="KW-0663">Pyridoxal phosphate</keyword>
<dbReference type="GO" id="GO:0008483">
    <property type="term" value="F:transaminase activity"/>
    <property type="evidence" value="ECO:0007669"/>
    <property type="project" value="UniProtKB-KW"/>
</dbReference>
<evidence type="ECO:0000256" key="1">
    <source>
        <dbReference type="ARBA" id="ARBA00037999"/>
    </source>
</evidence>